<dbReference type="PROSITE" id="PS51257">
    <property type="entry name" value="PROKAR_LIPOPROTEIN"/>
    <property type="match status" value="1"/>
</dbReference>
<evidence type="ECO:0008006" key="3">
    <source>
        <dbReference type="Google" id="ProtNLM"/>
    </source>
</evidence>
<evidence type="ECO:0000313" key="2">
    <source>
        <dbReference type="Proteomes" id="UP000015350"/>
    </source>
</evidence>
<sequence length="146" mass="15916">MTRISVRGLFSLVCGCALLLVLGGCQTDSRQQVLLTDKSQVELRAVQTRAFDTTDKMLTLRNVIATLQDLGFVVDKADETLGMVSATKLSGYAMRMTITIRPRGTTQIAVRASAQYNLSAVSDAAPYQQFFAALEKAMFLTANEVD</sequence>
<evidence type="ECO:0000313" key="1">
    <source>
        <dbReference type="EMBL" id="EPY02353.1"/>
    </source>
</evidence>
<dbReference type="AlphaFoldDB" id="S9SE57"/>
<accession>S9SE57</accession>
<dbReference type="OrthoDB" id="9788899at2"/>
<reference evidence="1 2" key="1">
    <citation type="submission" date="2013-04" db="EMBL/GenBank/DDBJ databases">
        <authorList>
            <person name="Kuznetsov B."/>
            <person name="Ivanovsky R."/>
        </authorList>
    </citation>
    <scope>NUCLEOTIDE SEQUENCE [LARGE SCALE GENOMIC DNA]</scope>
    <source>
        <strain evidence="1 2">MGU-K5</strain>
    </source>
</reference>
<gene>
    <name evidence="1" type="ORF">K678_06280</name>
</gene>
<name>S9SE57_MAGFU</name>
<proteinExistence type="predicted"/>
<dbReference type="STRING" id="1316936.K678_06280"/>
<organism evidence="1 2">
    <name type="scientific">Magnetospirillum fulvum MGU-K5</name>
    <dbReference type="NCBI Taxonomy" id="1316936"/>
    <lineage>
        <taxon>Bacteria</taxon>
        <taxon>Pseudomonadati</taxon>
        <taxon>Pseudomonadota</taxon>
        <taxon>Alphaproteobacteria</taxon>
        <taxon>Rhodospirillales</taxon>
        <taxon>Rhodospirillaceae</taxon>
        <taxon>Magnetospirillum</taxon>
    </lineage>
</organism>
<dbReference type="RefSeq" id="WP_021131611.1">
    <property type="nucleotide sequence ID" value="NZ_AQPH01000016.1"/>
</dbReference>
<protein>
    <recommendedName>
        <fullName evidence="3">Lipoprotein</fullName>
    </recommendedName>
</protein>
<dbReference type="EMBL" id="AQPH01000016">
    <property type="protein sequence ID" value="EPY02353.1"/>
    <property type="molecule type" value="Genomic_DNA"/>
</dbReference>
<dbReference type="Proteomes" id="UP000015350">
    <property type="component" value="Unassembled WGS sequence"/>
</dbReference>
<comment type="caution">
    <text evidence="1">The sequence shown here is derived from an EMBL/GenBank/DDBJ whole genome shotgun (WGS) entry which is preliminary data.</text>
</comment>
<dbReference type="eggNOG" id="ENOG5031SEM">
    <property type="taxonomic scope" value="Bacteria"/>
</dbReference>